<organism evidence="4 5">
    <name type="scientific">Lolium multiflorum</name>
    <name type="common">Italian ryegrass</name>
    <name type="synonym">Lolium perenne subsp. multiflorum</name>
    <dbReference type="NCBI Taxonomy" id="4521"/>
    <lineage>
        <taxon>Eukaryota</taxon>
        <taxon>Viridiplantae</taxon>
        <taxon>Streptophyta</taxon>
        <taxon>Embryophyta</taxon>
        <taxon>Tracheophyta</taxon>
        <taxon>Spermatophyta</taxon>
        <taxon>Magnoliopsida</taxon>
        <taxon>Liliopsida</taxon>
        <taxon>Poales</taxon>
        <taxon>Poaceae</taxon>
        <taxon>BOP clade</taxon>
        <taxon>Pooideae</taxon>
        <taxon>Poodae</taxon>
        <taxon>Poeae</taxon>
        <taxon>Poeae Chloroplast Group 2 (Poeae type)</taxon>
        <taxon>Loliodinae</taxon>
        <taxon>Loliinae</taxon>
        <taxon>Lolium</taxon>
    </lineage>
</organism>
<evidence type="ECO:0000313" key="5">
    <source>
        <dbReference type="Proteomes" id="UP001231189"/>
    </source>
</evidence>
<gene>
    <name evidence="4" type="ORF">QYE76_033165</name>
</gene>
<keyword evidence="1" id="KW-0479">Metal-binding</keyword>
<keyword evidence="5" id="KW-1185">Reference proteome</keyword>
<evidence type="ECO:0000259" key="3">
    <source>
        <dbReference type="PROSITE" id="PS50158"/>
    </source>
</evidence>
<dbReference type="InterPro" id="IPR001878">
    <property type="entry name" value="Znf_CCHC"/>
</dbReference>
<dbReference type="PROSITE" id="PS50158">
    <property type="entry name" value="ZF_CCHC"/>
    <property type="match status" value="1"/>
</dbReference>
<feature type="region of interest" description="Disordered" evidence="2">
    <location>
        <begin position="293"/>
        <end position="325"/>
    </location>
</feature>
<feature type="compositionally biased region" description="Acidic residues" evidence="2">
    <location>
        <begin position="371"/>
        <end position="387"/>
    </location>
</feature>
<feature type="compositionally biased region" description="Basic and acidic residues" evidence="2">
    <location>
        <begin position="92"/>
        <end position="103"/>
    </location>
</feature>
<proteinExistence type="predicted"/>
<dbReference type="InterPro" id="IPR005162">
    <property type="entry name" value="Retrotrans_gag_dom"/>
</dbReference>
<dbReference type="GO" id="GO:0008270">
    <property type="term" value="F:zinc ion binding"/>
    <property type="evidence" value="ECO:0007669"/>
    <property type="project" value="UniProtKB-KW"/>
</dbReference>
<keyword evidence="1" id="KW-0863">Zinc-finger</keyword>
<dbReference type="SMART" id="SM00343">
    <property type="entry name" value="ZnF_C2HC"/>
    <property type="match status" value="1"/>
</dbReference>
<feature type="compositionally biased region" description="Low complexity" evidence="2">
    <location>
        <begin position="313"/>
        <end position="324"/>
    </location>
</feature>
<evidence type="ECO:0000313" key="4">
    <source>
        <dbReference type="EMBL" id="KAK1609492.1"/>
    </source>
</evidence>
<evidence type="ECO:0000256" key="1">
    <source>
        <dbReference type="PROSITE-ProRule" id="PRU00047"/>
    </source>
</evidence>
<dbReference type="GO" id="GO:0003676">
    <property type="term" value="F:nucleic acid binding"/>
    <property type="evidence" value="ECO:0007669"/>
    <property type="project" value="InterPro"/>
</dbReference>
<keyword evidence="1" id="KW-0862">Zinc</keyword>
<dbReference type="EMBL" id="JAUUTY010000007">
    <property type="protein sequence ID" value="KAK1609492.1"/>
    <property type="molecule type" value="Genomic_DNA"/>
</dbReference>
<evidence type="ECO:0000256" key="2">
    <source>
        <dbReference type="SAM" id="MobiDB-lite"/>
    </source>
</evidence>
<protein>
    <recommendedName>
        <fullName evidence="3">CCHC-type domain-containing protein</fullName>
    </recommendedName>
</protein>
<dbReference type="Proteomes" id="UP001231189">
    <property type="component" value="Unassembled WGS sequence"/>
</dbReference>
<dbReference type="PANTHER" id="PTHR35046:SF9">
    <property type="entry name" value="RNA-DIRECTED DNA POLYMERASE"/>
    <property type="match status" value="1"/>
</dbReference>
<sequence length="436" mass="49760">MSSGDAKIVNQKNKDGADVMTWREYEALRNEMRREFGEQGQKLNDDIEKVTKTLDTTNETVNTIQVQVTDIQRSIQALQIAVENLTQQQQQQHEDGDSVHGDFEEQPAAGSNAAGRGVGRGNRGRGFVELGSRRSYNLNTMVWLWRLHEYTEDRKIKLASSEFDGYVLRWWDGVTRTRQENGEVLVLIWHEMKAIMQEHFVATNYLRSIFDKLNLLNQGVLMVDAYFMEMKMLMQRGRVRESLHMTMQRFLHGLKYNIKGIVRHHTYNNRNQLLHHAREPEAQLAEEAQIKGRATGAGRYTPREPPSMAPELSSRSAPFPTSSSKPVQCVKHKEARTCCMNCHTCGGKGHFKRDCPNCEVIFINDNHEYETGNDADPDAPEDDDYDSDGVHAFPSEARTIIVSQRALNVQLSASTQRCNLFQIKALVDSDSLQGHY</sequence>
<name>A0AAD8QX03_LOLMU</name>
<feature type="region of interest" description="Disordered" evidence="2">
    <location>
        <begin position="369"/>
        <end position="391"/>
    </location>
</feature>
<reference evidence="4" key="1">
    <citation type="submission" date="2023-07" db="EMBL/GenBank/DDBJ databases">
        <title>A chromosome-level genome assembly of Lolium multiflorum.</title>
        <authorList>
            <person name="Chen Y."/>
            <person name="Copetti D."/>
            <person name="Kolliker R."/>
            <person name="Studer B."/>
        </authorList>
    </citation>
    <scope>NUCLEOTIDE SEQUENCE</scope>
    <source>
        <strain evidence="4">02402/16</strain>
        <tissue evidence="4">Leaf</tissue>
    </source>
</reference>
<comment type="caution">
    <text evidence="4">The sequence shown here is derived from an EMBL/GenBank/DDBJ whole genome shotgun (WGS) entry which is preliminary data.</text>
</comment>
<feature type="domain" description="CCHC-type" evidence="3">
    <location>
        <begin position="342"/>
        <end position="357"/>
    </location>
</feature>
<dbReference type="PANTHER" id="PTHR35046">
    <property type="entry name" value="ZINC KNUCKLE (CCHC-TYPE) FAMILY PROTEIN"/>
    <property type="match status" value="1"/>
</dbReference>
<dbReference type="AlphaFoldDB" id="A0AAD8QX03"/>
<dbReference type="Pfam" id="PF00098">
    <property type="entry name" value="zf-CCHC"/>
    <property type="match status" value="1"/>
</dbReference>
<dbReference type="Pfam" id="PF03732">
    <property type="entry name" value="Retrotrans_gag"/>
    <property type="match status" value="1"/>
</dbReference>
<feature type="region of interest" description="Disordered" evidence="2">
    <location>
        <begin position="86"/>
        <end position="120"/>
    </location>
</feature>
<accession>A0AAD8QX03</accession>